<comment type="caution">
    <text evidence="1">The sequence shown here is derived from an EMBL/GenBank/DDBJ whole genome shotgun (WGS) entry which is preliminary data.</text>
</comment>
<evidence type="ECO:0000313" key="1">
    <source>
        <dbReference type="EMBL" id="KAL0403956.1"/>
    </source>
</evidence>
<sequence length="73" mass="8142">MGQAHDGLLLRGSVLTGCFYRSMSKRASRPWRFGFLVQLREGPHLFGVGQNPVDRAHHSVPPTLTEEIRGISL</sequence>
<reference evidence="1" key="2">
    <citation type="journal article" date="2024" name="Plant">
        <title>Genomic evolution and insights into agronomic trait innovations of Sesamum species.</title>
        <authorList>
            <person name="Miao H."/>
            <person name="Wang L."/>
            <person name="Qu L."/>
            <person name="Liu H."/>
            <person name="Sun Y."/>
            <person name="Le M."/>
            <person name="Wang Q."/>
            <person name="Wei S."/>
            <person name="Zheng Y."/>
            <person name="Lin W."/>
            <person name="Duan Y."/>
            <person name="Cao H."/>
            <person name="Xiong S."/>
            <person name="Wang X."/>
            <person name="Wei L."/>
            <person name="Li C."/>
            <person name="Ma Q."/>
            <person name="Ju M."/>
            <person name="Zhao R."/>
            <person name="Li G."/>
            <person name="Mu C."/>
            <person name="Tian Q."/>
            <person name="Mei H."/>
            <person name="Zhang T."/>
            <person name="Gao T."/>
            <person name="Zhang H."/>
        </authorList>
    </citation>
    <scope>NUCLEOTIDE SEQUENCE</scope>
    <source>
        <strain evidence="1">G02</strain>
    </source>
</reference>
<proteinExistence type="predicted"/>
<reference evidence="1" key="1">
    <citation type="submission" date="2020-06" db="EMBL/GenBank/DDBJ databases">
        <authorList>
            <person name="Li T."/>
            <person name="Hu X."/>
            <person name="Zhang T."/>
            <person name="Song X."/>
            <person name="Zhang H."/>
            <person name="Dai N."/>
            <person name="Sheng W."/>
            <person name="Hou X."/>
            <person name="Wei L."/>
        </authorList>
    </citation>
    <scope>NUCLEOTIDE SEQUENCE</scope>
    <source>
        <strain evidence="1">G02</strain>
        <tissue evidence="1">Leaf</tissue>
    </source>
</reference>
<dbReference type="EMBL" id="JACGWJ010000008">
    <property type="protein sequence ID" value="KAL0403956.1"/>
    <property type="molecule type" value="Genomic_DNA"/>
</dbReference>
<name>A0AAW2TGV1_SESRA</name>
<organism evidence="1">
    <name type="scientific">Sesamum radiatum</name>
    <name type="common">Black benniseed</name>
    <dbReference type="NCBI Taxonomy" id="300843"/>
    <lineage>
        <taxon>Eukaryota</taxon>
        <taxon>Viridiplantae</taxon>
        <taxon>Streptophyta</taxon>
        <taxon>Embryophyta</taxon>
        <taxon>Tracheophyta</taxon>
        <taxon>Spermatophyta</taxon>
        <taxon>Magnoliopsida</taxon>
        <taxon>eudicotyledons</taxon>
        <taxon>Gunneridae</taxon>
        <taxon>Pentapetalae</taxon>
        <taxon>asterids</taxon>
        <taxon>lamiids</taxon>
        <taxon>Lamiales</taxon>
        <taxon>Pedaliaceae</taxon>
        <taxon>Sesamum</taxon>
    </lineage>
</organism>
<accession>A0AAW2TGV1</accession>
<gene>
    <name evidence="1" type="ORF">Sradi_2036400</name>
</gene>
<dbReference type="AlphaFoldDB" id="A0AAW2TGV1"/>
<protein>
    <submittedName>
        <fullName evidence="1">Uncharacterized protein</fullName>
    </submittedName>
</protein>